<dbReference type="HOGENOM" id="CLU_025946_0_0_1"/>
<comment type="caution">
    <text evidence="7">The sequence shown here is derived from an EMBL/GenBank/DDBJ whole genome shotgun (WGS) entry which is preliminary data.</text>
</comment>
<comment type="function">
    <text evidence="1 6">Component of the RIX1 complex required for processing of ITS2 sequences from 35S pre-rRNA.</text>
</comment>
<feature type="repeat" description="WD" evidence="5">
    <location>
        <begin position="174"/>
        <end position="218"/>
    </location>
</feature>
<comment type="subunit">
    <text evidence="6">Component of the RIX1 complex, composed of IPI1, RIX1/IPI2 and IPI3 in a 1:2:2 stoichiometry. The complex interacts (via RIX1) with MDN1 (via its hexameric AAA ATPase ring) and the pre-60S ribosome particles.</text>
</comment>
<keyword evidence="3 5" id="KW-0853">WD repeat</keyword>
<dbReference type="OrthoDB" id="756370at2759"/>
<evidence type="ECO:0000256" key="2">
    <source>
        <dbReference type="ARBA" id="ARBA00010143"/>
    </source>
</evidence>
<sequence>MVVENFIAATGSSQLLQSSKSAPSKSAGIFIYELQPDSKLKLALKNSSTPVNALTTTSTHIFAAQAEKAVVHVYSREKQNQEASIFFPYHVHSLAIVGDGILVLGTAEGRLVTWELSTGRQVSTVAAHLQPVNCVATTNSHIISGSEDSKLYVWLISHVLSLSQRDSREPLRCLSNHQAPITSLTVGHSRSTTNICVSASKDNTILVWNYHSGQLLRTFLLSRAPLCLTLDPCDRGVYVGLDNGSIQMIEFFQPNSNMHPLHVTELQAIPVKVSTPEWSVPGDVGSILCVKSNYDGTLLLTGHSSGQINQWDVGRRQYSSEISNLTTPVTNIYIESPFPSTQKTKIITVTKPKLTDHNYTLNTQLIGSVSSEFDEAVLAEGIPIDMIKEAVAKYTTPSEFSSEANQKLRKENDDLWKIIHEQRAVQKMMLEKYTPLQPT</sequence>
<dbReference type="GO" id="GO:0006261">
    <property type="term" value="P:DNA-templated DNA replication"/>
    <property type="evidence" value="ECO:0007669"/>
    <property type="project" value="TreeGrafter"/>
</dbReference>
<evidence type="ECO:0000256" key="5">
    <source>
        <dbReference type="PROSITE-ProRule" id="PRU00221"/>
    </source>
</evidence>
<feature type="repeat" description="WD" evidence="5">
    <location>
        <begin position="125"/>
        <end position="154"/>
    </location>
</feature>
<keyword evidence="8" id="KW-1185">Reference proteome</keyword>
<comment type="subcellular location">
    <subcellularLocation>
        <location evidence="6">Nucleus</location>
    </subcellularLocation>
</comment>
<comment type="similarity">
    <text evidence="2 6">Belongs to the WD repeat IPI3/WDR18 family.</text>
</comment>
<dbReference type="GO" id="GO:0005656">
    <property type="term" value="C:nuclear pre-replicative complex"/>
    <property type="evidence" value="ECO:0007669"/>
    <property type="project" value="TreeGrafter"/>
</dbReference>
<keyword evidence="6" id="KW-0698">rRNA processing</keyword>
<dbReference type="EMBL" id="JNVN01001207">
    <property type="protein sequence ID" value="KHJ33826.1"/>
    <property type="molecule type" value="Genomic_DNA"/>
</dbReference>
<dbReference type="Gene3D" id="2.130.10.10">
    <property type="entry name" value="YVTN repeat-like/Quinoprotein amine dehydrogenase"/>
    <property type="match status" value="2"/>
</dbReference>
<evidence type="ECO:0000256" key="6">
    <source>
        <dbReference type="RuleBase" id="RU369067"/>
    </source>
</evidence>
<dbReference type="Proteomes" id="UP000030854">
    <property type="component" value="Unassembled WGS sequence"/>
</dbReference>
<dbReference type="PROSITE" id="PS50082">
    <property type="entry name" value="WD_REPEATS_2"/>
    <property type="match status" value="2"/>
</dbReference>
<keyword evidence="4" id="KW-0677">Repeat</keyword>
<accession>A0A0B1PA76</accession>
<reference evidence="7 8" key="1">
    <citation type="journal article" date="2014" name="BMC Genomics">
        <title>Adaptive genomic structural variation in the grape powdery mildew pathogen, Erysiphe necator.</title>
        <authorList>
            <person name="Jones L."/>
            <person name="Riaz S."/>
            <person name="Morales-Cruz A."/>
            <person name="Amrine K.C."/>
            <person name="McGuire B."/>
            <person name="Gubler W.D."/>
            <person name="Walker M.A."/>
            <person name="Cantu D."/>
        </authorList>
    </citation>
    <scope>NUCLEOTIDE SEQUENCE [LARGE SCALE GENOMIC DNA]</scope>
    <source>
        <strain evidence="8">c</strain>
    </source>
</reference>
<dbReference type="SMART" id="SM00320">
    <property type="entry name" value="WD40"/>
    <property type="match status" value="4"/>
</dbReference>
<dbReference type="OMA" id="VTNLHML"/>
<evidence type="ECO:0000256" key="1">
    <source>
        <dbReference type="ARBA" id="ARBA00002355"/>
    </source>
</evidence>
<dbReference type="InterPro" id="IPR045227">
    <property type="entry name" value="WDR18/Ipi3/RID3"/>
</dbReference>
<dbReference type="InterPro" id="IPR001680">
    <property type="entry name" value="WD40_rpt"/>
</dbReference>
<name>A0A0B1PA76_UNCNE</name>
<dbReference type="InterPro" id="IPR015943">
    <property type="entry name" value="WD40/YVTN_repeat-like_dom_sf"/>
</dbReference>
<proteinExistence type="inferred from homology"/>
<dbReference type="Pfam" id="PF00400">
    <property type="entry name" value="WD40"/>
    <property type="match status" value="3"/>
</dbReference>
<protein>
    <recommendedName>
        <fullName evidence="6">Pre-rRNA-processing protein IPI3</fullName>
    </recommendedName>
</protein>
<dbReference type="PANTHER" id="PTHR18763:SF0">
    <property type="entry name" value="WD REPEAT-CONTAINING PROTEIN 18"/>
    <property type="match status" value="1"/>
</dbReference>
<evidence type="ECO:0000256" key="4">
    <source>
        <dbReference type="ARBA" id="ARBA00022737"/>
    </source>
</evidence>
<keyword evidence="6" id="KW-0539">Nucleus</keyword>
<dbReference type="GO" id="GO:0120330">
    <property type="term" value="C:rixosome complex"/>
    <property type="evidence" value="ECO:0007669"/>
    <property type="project" value="UniProtKB-UniRule"/>
</dbReference>
<organism evidence="7 8">
    <name type="scientific">Uncinula necator</name>
    <name type="common">Grape powdery mildew</name>
    <dbReference type="NCBI Taxonomy" id="52586"/>
    <lineage>
        <taxon>Eukaryota</taxon>
        <taxon>Fungi</taxon>
        <taxon>Dikarya</taxon>
        <taxon>Ascomycota</taxon>
        <taxon>Pezizomycotina</taxon>
        <taxon>Leotiomycetes</taxon>
        <taxon>Erysiphales</taxon>
        <taxon>Erysiphaceae</taxon>
        <taxon>Erysiphe</taxon>
    </lineage>
</organism>
<dbReference type="AlphaFoldDB" id="A0A0B1PA76"/>
<gene>
    <name evidence="7" type="ORF">EV44_g1676</name>
</gene>
<dbReference type="InterPro" id="IPR036322">
    <property type="entry name" value="WD40_repeat_dom_sf"/>
</dbReference>
<evidence type="ECO:0000256" key="3">
    <source>
        <dbReference type="ARBA" id="ARBA00022574"/>
    </source>
</evidence>
<dbReference type="SUPFAM" id="SSF50978">
    <property type="entry name" value="WD40 repeat-like"/>
    <property type="match status" value="1"/>
</dbReference>
<dbReference type="GO" id="GO:0006364">
    <property type="term" value="P:rRNA processing"/>
    <property type="evidence" value="ECO:0007669"/>
    <property type="project" value="UniProtKB-UniRule"/>
</dbReference>
<evidence type="ECO:0000313" key="8">
    <source>
        <dbReference type="Proteomes" id="UP000030854"/>
    </source>
</evidence>
<evidence type="ECO:0000313" key="7">
    <source>
        <dbReference type="EMBL" id="KHJ33826.1"/>
    </source>
</evidence>
<dbReference type="STRING" id="52586.A0A0B1PA76"/>
<dbReference type="PANTHER" id="PTHR18763">
    <property type="entry name" value="WD-REPEAT PROTEIN 18"/>
    <property type="match status" value="1"/>
</dbReference>